<dbReference type="EMBL" id="CAJNDS010002290">
    <property type="protein sequence ID" value="CAE7413270.1"/>
    <property type="molecule type" value="Genomic_DNA"/>
</dbReference>
<evidence type="ECO:0000259" key="7">
    <source>
        <dbReference type="PROSITE" id="PS50222"/>
    </source>
</evidence>
<accession>A0A812QZY3</accession>
<dbReference type="InterPro" id="IPR050205">
    <property type="entry name" value="CDPK_Ser/Thr_kinases"/>
</dbReference>
<dbReference type="InterPro" id="IPR011992">
    <property type="entry name" value="EF-hand-dom_pair"/>
</dbReference>
<reference evidence="8" key="1">
    <citation type="submission" date="2021-02" db="EMBL/GenBank/DDBJ databases">
        <authorList>
            <person name="Dougan E. K."/>
            <person name="Rhodes N."/>
            <person name="Thang M."/>
            <person name="Chan C."/>
        </authorList>
    </citation>
    <scope>NUCLEOTIDE SEQUENCE</scope>
</reference>
<evidence type="ECO:0000256" key="4">
    <source>
        <dbReference type="ARBA" id="ARBA00022741"/>
    </source>
</evidence>
<keyword evidence="3" id="KW-0808">Transferase</keyword>
<evidence type="ECO:0000256" key="6">
    <source>
        <dbReference type="ARBA" id="ARBA00022840"/>
    </source>
</evidence>
<evidence type="ECO:0000256" key="5">
    <source>
        <dbReference type="ARBA" id="ARBA00022777"/>
    </source>
</evidence>
<dbReference type="InterPro" id="IPR011009">
    <property type="entry name" value="Kinase-like_dom_sf"/>
</dbReference>
<dbReference type="PANTHER" id="PTHR24349">
    <property type="entry name" value="SERINE/THREONINE-PROTEIN KINASE"/>
    <property type="match status" value="1"/>
</dbReference>
<dbReference type="SUPFAM" id="SSF56112">
    <property type="entry name" value="Protein kinase-like (PK-like)"/>
    <property type="match status" value="1"/>
</dbReference>
<dbReference type="GO" id="GO:0005509">
    <property type="term" value="F:calcium ion binding"/>
    <property type="evidence" value="ECO:0007669"/>
    <property type="project" value="InterPro"/>
</dbReference>
<dbReference type="Gene3D" id="1.10.510.10">
    <property type="entry name" value="Transferase(Phosphotransferase) domain 1"/>
    <property type="match status" value="1"/>
</dbReference>
<gene>
    <name evidence="8" type="primary">CPK1</name>
    <name evidence="8" type="ORF">SNAT2548_LOCUS22477</name>
</gene>
<evidence type="ECO:0000256" key="2">
    <source>
        <dbReference type="ARBA" id="ARBA00022527"/>
    </source>
</evidence>
<keyword evidence="2" id="KW-0723">Serine/threonine-protein kinase</keyword>
<feature type="domain" description="EF-hand" evidence="7">
    <location>
        <begin position="125"/>
        <end position="160"/>
    </location>
</feature>
<dbReference type="Proteomes" id="UP000604046">
    <property type="component" value="Unassembled WGS sequence"/>
</dbReference>
<dbReference type="PROSITE" id="PS50222">
    <property type="entry name" value="EF_HAND_2"/>
    <property type="match status" value="2"/>
</dbReference>
<dbReference type="Pfam" id="PF13833">
    <property type="entry name" value="EF-hand_8"/>
    <property type="match status" value="1"/>
</dbReference>
<organism evidence="8 9">
    <name type="scientific">Symbiodinium natans</name>
    <dbReference type="NCBI Taxonomy" id="878477"/>
    <lineage>
        <taxon>Eukaryota</taxon>
        <taxon>Sar</taxon>
        <taxon>Alveolata</taxon>
        <taxon>Dinophyceae</taxon>
        <taxon>Suessiales</taxon>
        <taxon>Symbiodiniaceae</taxon>
        <taxon>Symbiodinium</taxon>
    </lineage>
</organism>
<proteinExistence type="predicted"/>
<keyword evidence="6" id="KW-0067">ATP-binding</keyword>
<feature type="domain" description="EF-hand" evidence="7">
    <location>
        <begin position="217"/>
        <end position="252"/>
    </location>
</feature>
<comment type="caution">
    <text evidence="8">The sequence shown here is derived from an EMBL/GenBank/DDBJ whole genome shotgun (WGS) entry which is preliminary data.</text>
</comment>
<dbReference type="AlphaFoldDB" id="A0A812QZY3"/>
<dbReference type="SMART" id="SM00054">
    <property type="entry name" value="EFh"/>
    <property type="match status" value="2"/>
</dbReference>
<name>A0A812QZY3_9DINO</name>
<dbReference type="Gene3D" id="1.10.238.10">
    <property type="entry name" value="EF-hand"/>
    <property type="match status" value="1"/>
</dbReference>
<keyword evidence="5" id="KW-0418">Kinase</keyword>
<protein>
    <submittedName>
        <fullName evidence="8">CPK1 protein</fullName>
    </submittedName>
</protein>
<dbReference type="SUPFAM" id="SSF47473">
    <property type="entry name" value="EF-hand"/>
    <property type="match status" value="1"/>
</dbReference>
<evidence type="ECO:0000313" key="8">
    <source>
        <dbReference type="EMBL" id="CAE7413270.1"/>
    </source>
</evidence>
<evidence type="ECO:0000313" key="9">
    <source>
        <dbReference type="Proteomes" id="UP000604046"/>
    </source>
</evidence>
<sequence length="345" mass="39056">MAECLGALDELEETQLYPRESRENKLLRWEGISETAKHFVRSLLRKDPYERLSAAEAAQHAWLKMDQAAKASWPQGTPDAELELPINRCVVRDMWKFAQNNAITRAALGIFGKLQSSSAFGGREEDVTLLEQRFRSFDEHSSGKISAETFIKVLKESLQVQISSSEEKEFFDRIADVSLPADEETAAEDVSKHCDRWIREVNYKEFIMITKAQRRNITTAAIREVFRAFDENGDGYIKEDDAHSLLGQEFKDTISSYVTKLGKDVIDYRDFSKLVSMEIAKAEDHPHSEEAKADVPGAPALSGRIGCLITSCAWKLRFCKLTVILRQSHAFDAQERLIGLETCAI</sequence>
<evidence type="ECO:0000256" key="3">
    <source>
        <dbReference type="ARBA" id="ARBA00022679"/>
    </source>
</evidence>
<keyword evidence="4" id="KW-0547">Nucleotide-binding</keyword>
<comment type="cofactor">
    <cofactor evidence="1">
        <name>Mg(2+)</name>
        <dbReference type="ChEBI" id="CHEBI:18420"/>
    </cofactor>
</comment>
<evidence type="ECO:0000256" key="1">
    <source>
        <dbReference type="ARBA" id="ARBA00001946"/>
    </source>
</evidence>
<dbReference type="InterPro" id="IPR002048">
    <property type="entry name" value="EF_hand_dom"/>
</dbReference>
<dbReference type="GO" id="GO:0005524">
    <property type="term" value="F:ATP binding"/>
    <property type="evidence" value="ECO:0007669"/>
    <property type="project" value="UniProtKB-KW"/>
</dbReference>
<dbReference type="GO" id="GO:0004674">
    <property type="term" value="F:protein serine/threonine kinase activity"/>
    <property type="evidence" value="ECO:0007669"/>
    <property type="project" value="UniProtKB-KW"/>
</dbReference>
<dbReference type="OrthoDB" id="441666at2759"/>
<keyword evidence="9" id="KW-1185">Reference proteome</keyword>